<name>A0ABP7SKK7_9ACTN</name>
<dbReference type="InterPro" id="IPR003965">
    <property type="entry name" value="Fatty_acid_synthase"/>
</dbReference>
<dbReference type="Gene3D" id="3.10.129.10">
    <property type="entry name" value="Hotdog Thioesterase"/>
    <property type="match status" value="1"/>
</dbReference>
<dbReference type="EMBL" id="BAAAZX010000021">
    <property type="protein sequence ID" value="GAA4012802.1"/>
    <property type="molecule type" value="Genomic_DNA"/>
</dbReference>
<accession>A0ABP7SKK7</accession>
<feature type="domain" description="MaoC-like" evidence="2">
    <location>
        <begin position="14"/>
        <end position="109"/>
    </location>
</feature>
<comment type="caution">
    <text evidence="3">The sequence shown here is derived from an EMBL/GenBank/DDBJ whole genome shotgun (WGS) entry which is preliminary data.</text>
</comment>
<protein>
    <submittedName>
        <fullName evidence="3">MaoC family dehydratase</fullName>
    </submittedName>
</protein>
<comment type="similarity">
    <text evidence="1">Belongs to the enoyl-CoA hydratase/isomerase family.</text>
</comment>
<evidence type="ECO:0000313" key="3">
    <source>
        <dbReference type="EMBL" id="GAA4012802.1"/>
    </source>
</evidence>
<dbReference type="PANTHER" id="PTHR43841:SF3">
    <property type="entry name" value="(3R)-HYDROXYACYL-ACP DEHYDRATASE SUBUNIT HADB"/>
    <property type="match status" value="1"/>
</dbReference>
<proteinExistence type="inferred from homology"/>
<organism evidence="3 4">
    <name type="scientific">Streptomyces plumbiresistens</name>
    <dbReference type="NCBI Taxonomy" id="511811"/>
    <lineage>
        <taxon>Bacteria</taxon>
        <taxon>Bacillati</taxon>
        <taxon>Actinomycetota</taxon>
        <taxon>Actinomycetes</taxon>
        <taxon>Kitasatosporales</taxon>
        <taxon>Streptomycetaceae</taxon>
        <taxon>Streptomyces</taxon>
    </lineage>
</organism>
<dbReference type="SUPFAM" id="SSF54637">
    <property type="entry name" value="Thioesterase/thiol ester dehydrase-isomerase"/>
    <property type="match status" value="1"/>
</dbReference>
<evidence type="ECO:0000256" key="1">
    <source>
        <dbReference type="ARBA" id="ARBA00005254"/>
    </source>
</evidence>
<dbReference type="InterPro" id="IPR029069">
    <property type="entry name" value="HotDog_dom_sf"/>
</dbReference>
<dbReference type="RefSeq" id="WP_345568036.1">
    <property type="nucleotide sequence ID" value="NZ_BAAAZX010000021.1"/>
</dbReference>
<sequence length="135" mass="14848">MSEPQELPRVEYPPVTRLSLVKYAAASGDFNPIHWDESVASEVGLDGVIAHGMLSMGLLGEYVASVAGGEYTRRLSARFRAMVRLGDVLVCRGTIRSEANEVRRIDVRVETRDGRVVVTGEAEVVMGHPDRAPRR</sequence>
<dbReference type="InterPro" id="IPR002539">
    <property type="entry name" value="MaoC-like_dom"/>
</dbReference>
<evidence type="ECO:0000313" key="4">
    <source>
        <dbReference type="Proteomes" id="UP001500456"/>
    </source>
</evidence>
<gene>
    <name evidence="3" type="ORF">GCM10022232_63620</name>
</gene>
<dbReference type="PANTHER" id="PTHR43841">
    <property type="entry name" value="3-HYDROXYACYL-THIOESTER DEHYDRATASE HTDX-RELATED"/>
    <property type="match status" value="1"/>
</dbReference>
<dbReference type="PRINTS" id="PR01483">
    <property type="entry name" value="FASYNTHASE"/>
</dbReference>
<keyword evidence="4" id="KW-1185">Reference proteome</keyword>
<reference evidence="4" key="1">
    <citation type="journal article" date="2019" name="Int. J. Syst. Evol. Microbiol.">
        <title>The Global Catalogue of Microorganisms (GCM) 10K type strain sequencing project: providing services to taxonomists for standard genome sequencing and annotation.</title>
        <authorList>
            <consortium name="The Broad Institute Genomics Platform"/>
            <consortium name="The Broad Institute Genome Sequencing Center for Infectious Disease"/>
            <person name="Wu L."/>
            <person name="Ma J."/>
        </authorList>
    </citation>
    <scope>NUCLEOTIDE SEQUENCE [LARGE SCALE GENOMIC DNA]</scope>
    <source>
        <strain evidence="4">JCM 16924</strain>
    </source>
</reference>
<evidence type="ECO:0000259" key="2">
    <source>
        <dbReference type="Pfam" id="PF01575"/>
    </source>
</evidence>
<dbReference type="Pfam" id="PF01575">
    <property type="entry name" value="MaoC_dehydratas"/>
    <property type="match status" value="1"/>
</dbReference>
<dbReference type="Proteomes" id="UP001500456">
    <property type="component" value="Unassembled WGS sequence"/>
</dbReference>